<keyword evidence="3" id="KW-1185">Reference proteome</keyword>
<sequence>MADTVTVLCRLPHGLELRITPVGDVERRAKLSEAGTPDRSPVGYVKSVTVNGANRAPDYHPKDNVLLGRVGRTQVEKSFWDTWLAQHKDSDLVKNHCVFSEVTERAADAKAREFATEKTGFEGVSPGDLKRKGMEAETATR</sequence>
<proteinExistence type="predicted"/>
<dbReference type="Proteomes" id="UP001062776">
    <property type="component" value="Unassembled WGS sequence"/>
</dbReference>
<evidence type="ECO:0000313" key="3">
    <source>
        <dbReference type="Proteomes" id="UP001062776"/>
    </source>
</evidence>
<evidence type="ECO:0000256" key="1">
    <source>
        <dbReference type="SAM" id="MobiDB-lite"/>
    </source>
</evidence>
<dbReference type="EMBL" id="BAPV01000012">
    <property type="protein sequence ID" value="GBQ88983.1"/>
    <property type="molecule type" value="Genomic_DNA"/>
</dbReference>
<evidence type="ECO:0000313" key="2">
    <source>
        <dbReference type="EMBL" id="GBQ88983.1"/>
    </source>
</evidence>
<organism evidence="2 3">
    <name type="scientific">Asaia krungthepensis NRIC 0535</name>
    <dbReference type="NCBI Taxonomy" id="1307925"/>
    <lineage>
        <taxon>Bacteria</taxon>
        <taxon>Pseudomonadati</taxon>
        <taxon>Pseudomonadota</taxon>
        <taxon>Alphaproteobacteria</taxon>
        <taxon>Acetobacterales</taxon>
        <taxon>Acetobacteraceae</taxon>
        <taxon>Asaia</taxon>
    </lineage>
</organism>
<comment type="caution">
    <text evidence="2">The sequence shown here is derived from an EMBL/GenBank/DDBJ whole genome shotgun (WGS) entry which is preliminary data.</text>
</comment>
<feature type="region of interest" description="Disordered" evidence="1">
    <location>
        <begin position="118"/>
        <end position="141"/>
    </location>
</feature>
<name>A0ABQ0Q323_9PROT</name>
<reference evidence="2" key="1">
    <citation type="submission" date="2013-04" db="EMBL/GenBank/DDBJ databases">
        <title>The genome sequencing project of 58 acetic acid bacteria.</title>
        <authorList>
            <person name="Okamoto-Kainuma A."/>
            <person name="Ishikawa M."/>
            <person name="Umino S."/>
            <person name="Koizumi Y."/>
            <person name="Shiwa Y."/>
            <person name="Yoshikawa H."/>
            <person name="Matsutani M."/>
            <person name="Matsushita K."/>
        </authorList>
    </citation>
    <scope>NUCLEOTIDE SEQUENCE</scope>
    <source>
        <strain evidence="2">NRIC 0535</strain>
    </source>
</reference>
<gene>
    <name evidence="2" type="ORF">AA0535_1680</name>
</gene>
<feature type="compositionally biased region" description="Basic and acidic residues" evidence="1">
    <location>
        <begin position="128"/>
        <end position="141"/>
    </location>
</feature>
<accession>A0ABQ0Q323</accession>
<dbReference type="RefSeq" id="WP_264815534.1">
    <property type="nucleotide sequence ID" value="NZ_BAPV01000012.1"/>
</dbReference>
<protein>
    <submittedName>
        <fullName evidence="2">Uncharacterized protein</fullName>
    </submittedName>
</protein>